<dbReference type="RefSeq" id="XP_064668984.1">
    <property type="nucleotide sequence ID" value="XM_064810484.1"/>
</dbReference>
<organism evidence="1 2">
    <name type="scientific">Canariomyces notabilis</name>
    <dbReference type="NCBI Taxonomy" id="2074819"/>
    <lineage>
        <taxon>Eukaryota</taxon>
        <taxon>Fungi</taxon>
        <taxon>Dikarya</taxon>
        <taxon>Ascomycota</taxon>
        <taxon>Pezizomycotina</taxon>
        <taxon>Sordariomycetes</taxon>
        <taxon>Sordariomycetidae</taxon>
        <taxon>Sordariales</taxon>
        <taxon>Chaetomiaceae</taxon>
        <taxon>Canariomyces</taxon>
    </lineage>
</organism>
<keyword evidence="2" id="KW-1185">Reference proteome</keyword>
<dbReference type="EMBL" id="MU853346">
    <property type="protein sequence ID" value="KAK4111414.1"/>
    <property type="molecule type" value="Genomic_DNA"/>
</dbReference>
<name>A0AAN6YRM0_9PEZI</name>
<reference evidence="1" key="2">
    <citation type="submission" date="2023-05" db="EMBL/GenBank/DDBJ databases">
        <authorList>
            <consortium name="Lawrence Berkeley National Laboratory"/>
            <person name="Steindorff A."/>
            <person name="Hensen N."/>
            <person name="Bonometti L."/>
            <person name="Westerberg I."/>
            <person name="Brannstrom I.O."/>
            <person name="Guillou S."/>
            <person name="Cros-Aarteil S."/>
            <person name="Calhoun S."/>
            <person name="Haridas S."/>
            <person name="Kuo A."/>
            <person name="Mondo S."/>
            <person name="Pangilinan J."/>
            <person name="Riley R."/>
            <person name="Labutti K."/>
            <person name="Andreopoulos B."/>
            <person name="Lipzen A."/>
            <person name="Chen C."/>
            <person name="Yanf M."/>
            <person name="Daum C."/>
            <person name="Ng V."/>
            <person name="Clum A."/>
            <person name="Ohm R."/>
            <person name="Martin F."/>
            <person name="Silar P."/>
            <person name="Natvig D."/>
            <person name="Lalanne C."/>
            <person name="Gautier V."/>
            <person name="Ament-Velasquez S.L."/>
            <person name="Kruys A."/>
            <person name="Hutchinson M.I."/>
            <person name="Powell A.J."/>
            <person name="Barry K."/>
            <person name="Miller A.N."/>
            <person name="Grigoriev I.V."/>
            <person name="Debuchy R."/>
            <person name="Gladieux P."/>
            <person name="Thoren M.H."/>
            <person name="Johannesson H."/>
        </authorList>
    </citation>
    <scope>NUCLEOTIDE SEQUENCE</scope>
    <source>
        <strain evidence="1">CBS 508.74</strain>
    </source>
</reference>
<feature type="non-terminal residue" evidence="1">
    <location>
        <position position="155"/>
    </location>
</feature>
<comment type="caution">
    <text evidence="1">The sequence shown here is derived from an EMBL/GenBank/DDBJ whole genome shotgun (WGS) entry which is preliminary data.</text>
</comment>
<accession>A0AAN6YRM0</accession>
<proteinExistence type="predicted"/>
<dbReference type="AlphaFoldDB" id="A0AAN6YRM0"/>
<reference evidence="1" key="1">
    <citation type="journal article" date="2023" name="Mol. Phylogenet. Evol.">
        <title>Genome-scale phylogeny and comparative genomics of the fungal order Sordariales.</title>
        <authorList>
            <person name="Hensen N."/>
            <person name="Bonometti L."/>
            <person name="Westerberg I."/>
            <person name="Brannstrom I.O."/>
            <person name="Guillou S."/>
            <person name="Cros-Aarteil S."/>
            <person name="Calhoun S."/>
            <person name="Haridas S."/>
            <person name="Kuo A."/>
            <person name="Mondo S."/>
            <person name="Pangilinan J."/>
            <person name="Riley R."/>
            <person name="LaButti K."/>
            <person name="Andreopoulos B."/>
            <person name="Lipzen A."/>
            <person name="Chen C."/>
            <person name="Yan M."/>
            <person name="Daum C."/>
            <person name="Ng V."/>
            <person name="Clum A."/>
            <person name="Steindorff A."/>
            <person name="Ohm R.A."/>
            <person name="Martin F."/>
            <person name="Silar P."/>
            <person name="Natvig D.O."/>
            <person name="Lalanne C."/>
            <person name="Gautier V."/>
            <person name="Ament-Velasquez S.L."/>
            <person name="Kruys A."/>
            <person name="Hutchinson M.I."/>
            <person name="Powell A.J."/>
            <person name="Barry K."/>
            <person name="Miller A.N."/>
            <person name="Grigoriev I.V."/>
            <person name="Debuchy R."/>
            <person name="Gladieux P."/>
            <person name="Hiltunen Thoren M."/>
            <person name="Johannesson H."/>
        </authorList>
    </citation>
    <scope>NUCLEOTIDE SEQUENCE</scope>
    <source>
        <strain evidence="1">CBS 508.74</strain>
    </source>
</reference>
<evidence type="ECO:0000313" key="1">
    <source>
        <dbReference type="EMBL" id="KAK4111414.1"/>
    </source>
</evidence>
<dbReference type="GeneID" id="89934609"/>
<dbReference type="Proteomes" id="UP001302812">
    <property type="component" value="Unassembled WGS sequence"/>
</dbReference>
<evidence type="ECO:0000313" key="2">
    <source>
        <dbReference type="Proteomes" id="UP001302812"/>
    </source>
</evidence>
<gene>
    <name evidence="1" type="ORF">N656DRAFT_676237</name>
</gene>
<protein>
    <submittedName>
        <fullName evidence="1">Uncharacterized protein</fullName>
    </submittedName>
</protein>
<sequence>KPGIRPNFPLPVPSKSPIPGLTSTTILRICFHINHFLTEASRCHRVSQDAIFEWYARVASSWREERPARIQLFRFADLYQPERDEMQCLDGALTGWKPGGEIERDGLGMEKREMKMCRCVCRAKRDGGTHMGWTVQVHWIGEVSWDEVEKVRKVF</sequence>
<feature type="non-terminal residue" evidence="1">
    <location>
        <position position="1"/>
    </location>
</feature>